<dbReference type="Proteomes" id="UP001164929">
    <property type="component" value="Chromosome 2"/>
</dbReference>
<keyword evidence="2" id="KW-0378">Hydrolase</keyword>
<keyword evidence="1" id="KW-0540">Nuclease</keyword>
<protein>
    <submittedName>
        <fullName evidence="4">Ribonuclease H-like domain-containing protein</fullName>
    </submittedName>
</protein>
<dbReference type="Gene3D" id="3.30.420.10">
    <property type="entry name" value="Ribonuclease H-like superfamily/Ribonuclease H"/>
    <property type="match status" value="1"/>
</dbReference>
<dbReference type="PANTHER" id="PTHR12801:SF123">
    <property type="entry name" value="RNA EXONUCLEASE 4"/>
    <property type="match status" value="1"/>
</dbReference>
<dbReference type="EMBL" id="JAQIZT010000002">
    <property type="protein sequence ID" value="KAJ7008450.1"/>
    <property type="molecule type" value="Genomic_DNA"/>
</dbReference>
<dbReference type="GO" id="GO:0004527">
    <property type="term" value="F:exonuclease activity"/>
    <property type="evidence" value="ECO:0007669"/>
    <property type="project" value="InterPro"/>
</dbReference>
<dbReference type="AlphaFoldDB" id="A0AAD6WD73"/>
<dbReference type="InterPro" id="IPR012337">
    <property type="entry name" value="RNaseH-like_sf"/>
</dbReference>
<dbReference type="PANTHER" id="PTHR12801">
    <property type="entry name" value="RNA EXONUCLEASE REXO1 / RECO3 FAMILY MEMBER-RELATED"/>
    <property type="match status" value="1"/>
</dbReference>
<organism evidence="4 5">
    <name type="scientific">Populus alba x Populus x berolinensis</name>
    <dbReference type="NCBI Taxonomy" id="444605"/>
    <lineage>
        <taxon>Eukaryota</taxon>
        <taxon>Viridiplantae</taxon>
        <taxon>Streptophyta</taxon>
        <taxon>Embryophyta</taxon>
        <taxon>Tracheophyta</taxon>
        <taxon>Spermatophyta</taxon>
        <taxon>Magnoliopsida</taxon>
        <taxon>eudicotyledons</taxon>
        <taxon>Gunneridae</taxon>
        <taxon>Pentapetalae</taxon>
        <taxon>rosids</taxon>
        <taxon>fabids</taxon>
        <taxon>Malpighiales</taxon>
        <taxon>Salicaceae</taxon>
        <taxon>Saliceae</taxon>
        <taxon>Populus</taxon>
    </lineage>
</organism>
<reference evidence="4" key="1">
    <citation type="journal article" date="2023" name="Mol. Ecol. Resour.">
        <title>Chromosome-level genome assembly of a triploid poplar Populus alba 'Berolinensis'.</title>
        <authorList>
            <person name="Chen S."/>
            <person name="Yu Y."/>
            <person name="Wang X."/>
            <person name="Wang S."/>
            <person name="Zhang T."/>
            <person name="Zhou Y."/>
            <person name="He R."/>
            <person name="Meng N."/>
            <person name="Wang Y."/>
            <person name="Liu W."/>
            <person name="Liu Z."/>
            <person name="Liu J."/>
            <person name="Guo Q."/>
            <person name="Huang H."/>
            <person name="Sederoff R.R."/>
            <person name="Wang G."/>
            <person name="Qu G."/>
            <person name="Chen S."/>
        </authorList>
    </citation>
    <scope>NUCLEOTIDE SEQUENCE</scope>
    <source>
        <strain evidence="4">SC-2020</strain>
    </source>
</reference>
<dbReference type="SUPFAM" id="SSF53098">
    <property type="entry name" value="Ribonuclease H-like"/>
    <property type="match status" value="1"/>
</dbReference>
<dbReference type="GO" id="GO:0005634">
    <property type="term" value="C:nucleus"/>
    <property type="evidence" value="ECO:0007669"/>
    <property type="project" value="TreeGrafter"/>
</dbReference>
<gene>
    <name evidence="4" type="ORF">NC653_007196</name>
</gene>
<feature type="region of interest" description="Disordered" evidence="3">
    <location>
        <begin position="117"/>
        <end position="136"/>
    </location>
</feature>
<accession>A0AAD6WD73</accession>
<evidence type="ECO:0000256" key="2">
    <source>
        <dbReference type="ARBA" id="ARBA00022801"/>
    </source>
</evidence>
<evidence type="ECO:0000313" key="4">
    <source>
        <dbReference type="EMBL" id="KAJ7008450.1"/>
    </source>
</evidence>
<keyword evidence="5" id="KW-1185">Reference proteome</keyword>
<evidence type="ECO:0000256" key="1">
    <source>
        <dbReference type="ARBA" id="ARBA00022722"/>
    </source>
</evidence>
<evidence type="ECO:0000313" key="5">
    <source>
        <dbReference type="Proteomes" id="UP001164929"/>
    </source>
</evidence>
<dbReference type="InterPro" id="IPR036397">
    <property type="entry name" value="RNaseH_sf"/>
</dbReference>
<comment type="caution">
    <text evidence="4">The sequence shown here is derived from an EMBL/GenBank/DDBJ whole genome shotgun (WGS) entry which is preliminary data.</text>
</comment>
<proteinExistence type="predicted"/>
<name>A0AAD6WD73_9ROSI</name>
<dbReference type="GO" id="GO:0003676">
    <property type="term" value="F:nucleic acid binding"/>
    <property type="evidence" value="ECO:0007669"/>
    <property type="project" value="InterPro"/>
</dbReference>
<evidence type="ECO:0000256" key="3">
    <source>
        <dbReference type="SAM" id="MobiDB-lite"/>
    </source>
</evidence>
<dbReference type="InterPro" id="IPR047021">
    <property type="entry name" value="REXO1/3/4-like"/>
</dbReference>
<sequence>MNIRPDSGEVYLVLNSLPHARSAVVYLQLLANLVLVSILGVTPPTGQDRTSGTGPNYVRDTAKYRPLLKTNLVSHSLKYLTKTYLGYDIQTGEHDPYVDCVSVMRLYKRMRAQDHQVKGIGTPNSDSGFESQKAEELENMTPDELYQISKSDYKCWCLD</sequence>